<organism evidence="2 3">
    <name type="scientific">Drosophila lebanonensis</name>
    <name type="common">Fruit fly</name>
    <name type="synonym">Scaptodrosophila lebanonensis</name>
    <dbReference type="NCBI Taxonomy" id="7225"/>
    <lineage>
        <taxon>Eukaryota</taxon>
        <taxon>Metazoa</taxon>
        <taxon>Ecdysozoa</taxon>
        <taxon>Arthropoda</taxon>
        <taxon>Hexapoda</taxon>
        <taxon>Insecta</taxon>
        <taxon>Pterygota</taxon>
        <taxon>Neoptera</taxon>
        <taxon>Endopterygota</taxon>
        <taxon>Diptera</taxon>
        <taxon>Brachycera</taxon>
        <taxon>Muscomorpha</taxon>
        <taxon>Ephydroidea</taxon>
        <taxon>Drosophilidae</taxon>
        <taxon>Scaptodrosophila</taxon>
    </lineage>
</organism>
<sequence>MDEFFKQLMKGKFLRVADLRRNAAAASEADDISVCSVQVANDSRNNKAIPHIVGIAGNSTVPPVVRRSNRLMKKPTLSIQQSQSARKLRNPCKGCATVDDFSAGGSKQEQEKSQKSVPSEDPIPTVRQSERLRNQTQPDKQQPEPEEQSQVPPKRKRGKKEQRTNILNPSVIDEVCDTRSYNHTKARLIFRNSRYGCTGVPCTESHCSKCTLGRGRTVRRPIRAGQQFKKADQRNIKNKTKRLRQKPVRQLCQNCGIGITNKLRSIHNPSNQTIVASQCVCTEIHGRLFKLYDLAPDDIRPAQINRRRQMQRKRQVIRRKLGSNRQLRKNKKKPDGKRVRPRIYPKRRK</sequence>
<dbReference type="Proteomes" id="UP000504634">
    <property type="component" value="Unplaced"/>
</dbReference>
<proteinExistence type="predicted"/>
<dbReference type="AlphaFoldDB" id="A0A6J2TB44"/>
<protein>
    <submittedName>
        <fullName evidence="3">Uncharacterized protein LOC115622699</fullName>
    </submittedName>
</protein>
<dbReference type="GeneID" id="115622699"/>
<name>A0A6J2TB44_DROLE</name>
<keyword evidence="2" id="KW-1185">Reference proteome</keyword>
<accession>A0A6J2TB44</accession>
<feature type="region of interest" description="Disordered" evidence="1">
    <location>
        <begin position="323"/>
        <end position="349"/>
    </location>
</feature>
<dbReference type="RefSeq" id="XP_030372585.1">
    <property type="nucleotide sequence ID" value="XM_030516725.1"/>
</dbReference>
<gene>
    <name evidence="3" type="primary">LOC115622699</name>
</gene>
<reference evidence="3" key="1">
    <citation type="submission" date="2025-08" db="UniProtKB">
        <authorList>
            <consortium name="RefSeq"/>
        </authorList>
    </citation>
    <scope>IDENTIFICATION</scope>
    <source>
        <strain evidence="3">11010-0011.00</strain>
        <tissue evidence="3">Whole body</tissue>
    </source>
</reference>
<evidence type="ECO:0000313" key="3">
    <source>
        <dbReference type="RefSeq" id="XP_030372585.1"/>
    </source>
</evidence>
<evidence type="ECO:0000313" key="2">
    <source>
        <dbReference type="Proteomes" id="UP000504634"/>
    </source>
</evidence>
<feature type="region of interest" description="Disordered" evidence="1">
    <location>
        <begin position="68"/>
        <end position="166"/>
    </location>
</feature>
<evidence type="ECO:0000256" key="1">
    <source>
        <dbReference type="SAM" id="MobiDB-lite"/>
    </source>
</evidence>